<feature type="domain" description="TonB-dependent receptor-like beta-barrel" evidence="11">
    <location>
        <begin position="548"/>
        <end position="1074"/>
    </location>
</feature>
<sequence length="1122" mass="119211">MRMFNNMGVHKALLLAGCASTVAVAAPAMAQEAGAEEAAAPIVVTGSRIQRRDFEANSPIVTVDSALLEQSSTAAIEQNLNRLPQFSPAKVPTAGGDIQPTATNTPGSATISLRGIGANRNLVLVDGRRATPSNASGVVDVSTIPSAAIERVEIISGGASATYGADAVAGVTNFILKKNFRGLELDAQAGITEKGDGFEYQISGIMGTNFDDGRGNVSFAMSMNTREANYRKDRQWFQDLWANPDTTASGFFVRNPGIEFTFGNPIQNSNAIYNELFPNRGNLPITNQGVTFFANPDGSLFTTDFVNRGGATGFNSPNDDNHYKLTSAGTIGPNFTDAMLILPLTRYNALARGNYEINDWIGVFGQATFSRVQTNTQQEAGPLTGGWSTLVPWGSGVYTGGALNGYSPNVSSVLLNGINGYVDPTPGILTDNPTNPAFAAAYGNQFACATAAVGGCTNSAMFGSLIPADLQTLLNARENPNAPFTLRGLLPVPRAGETTVTTYNLLGGFEGKIPGTDWTWEAFVNHGESDTFSNQTGIFSLQRLRTLLTSPNFGEGFNFVGNPSGGGFGASTGTCTSGLNPFNNFEGVSQNCWEAVTGSLRNRSTVRQTIVETNLQGGLLELPAGTLRAAVGASYRELDFNFINDTLTTQGQSFLDQALGIYPSGNAQGFIDTQEVYGELLIPVLSDIPGIKQLDLEVGGRISNFSTTGTSYTYKILGDWQVTDWLRFRGGYNRAERAPNIGELFLASQQTFGGNNRGDVCSTQNPGSFSANPNANPTGWQNVLTTCGLLMEQSGDLTADSQFYGNDWRDIIAGGAANLGTTVTQPQSNTVGGFSFPTLVGNANLTPEKADTWTAGVVITSPFSSALLSRLRLTVDYYNISVKDAIAAQTVGSALQQCFDPALNPLATDPVANADTVFCRNVARNQTGALGNVLLTYVNNGRFRVSGIDAALDWGFDVGPGTLSINSMLNYQLEFKSADLPTNPLVDYAGTFGTTENGLNQGAYRYRLFSTLGYRVGAVGASLQWQHLPSVKDASSALLPTSTLTGAKAYDVFHLNVTYQAAENVGLRFGVDNLFNRAPPLSGVNTANTSPATTGQLPGGTYNDTFYDINGRRFYMGANFKF</sequence>
<dbReference type="Gene3D" id="2.170.130.10">
    <property type="entry name" value="TonB-dependent receptor, plug domain"/>
    <property type="match status" value="1"/>
</dbReference>
<feature type="domain" description="TonB-dependent receptor plug" evidence="12">
    <location>
        <begin position="55"/>
        <end position="171"/>
    </location>
</feature>
<protein>
    <submittedName>
        <fullName evidence="13">TonB-dependent receptor</fullName>
    </submittedName>
</protein>
<dbReference type="Gene3D" id="2.40.170.20">
    <property type="entry name" value="TonB-dependent receptor, beta-barrel domain"/>
    <property type="match status" value="1"/>
</dbReference>
<dbReference type="PROSITE" id="PS52016">
    <property type="entry name" value="TONB_DEPENDENT_REC_3"/>
    <property type="match status" value="1"/>
</dbReference>
<evidence type="ECO:0000259" key="11">
    <source>
        <dbReference type="Pfam" id="PF00593"/>
    </source>
</evidence>
<keyword evidence="10" id="KW-0732">Signal</keyword>
<dbReference type="OrthoDB" id="7614575at2"/>
<accession>A0A6I4TY15</accession>
<proteinExistence type="inferred from homology"/>
<evidence type="ECO:0000256" key="3">
    <source>
        <dbReference type="ARBA" id="ARBA00022452"/>
    </source>
</evidence>
<keyword evidence="4 8" id="KW-0812">Transmembrane</keyword>
<evidence type="ECO:0000256" key="6">
    <source>
        <dbReference type="ARBA" id="ARBA00023136"/>
    </source>
</evidence>
<dbReference type="EMBL" id="WTYJ01000002">
    <property type="protein sequence ID" value="MXO99951.1"/>
    <property type="molecule type" value="Genomic_DNA"/>
</dbReference>
<keyword evidence="2 8" id="KW-0813">Transport</keyword>
<dbReference type="PANTHER" id="PTHR47234:SF2">
    <property type="entry name" value="TONB-DEPENDENT RECEPTOR"/>
    <property type="match status" value="1"/>
</dbReference>
<dbReference type="InterPro" id="IPR037066">
    <property type="entry name" value="Plug_dom_sf"/>
</dbReference>
<evidence type="ECO:0000256" key="4">
    <source>
        <dbReference type="ARBA" id="ARBA00022692"/>
    </source>
</evidence>
<keyword evidence="14" id="KW-1185">Reference proteome</keyword>
<evidence type="ECO:0000256" key="8">
    <source>
        <dbReference type="PROSITE-ProRule" id="PRU01360"/>
    </source>
</evidence>
<evidence type="ECO:0000259" key="12">
    <source>
        <dbReference type="Pfam" id="PF07715"/>
    </source>
</evidence>
<dbReference type="Proteomes" id="UP000469430">
    <property type="component" value="Unassembled WGS sequence"/>
</dbReference>
<dbReference type="PANTHER" id="PTHR47234">
    <property type="match status" value="1"/>
</dbReference>
<evidence type="ECO:0000256" key="7">
    <source>
        <dbReference type="ARBA" id="ARBA00023237"/>
    </source>
</evidence>
<evidence type="ECO:0000256" key="10">
    <source>
        <dbReference type="SAM" id="SignalP"/>
    </source>
</evidence>
<dbReference type="Pfam" id="PF07715">
    <property type="entry name" value="Plug"/>
    <property type="match status" value="1"/>
</dbReference>
<keyword evidence="3 8" id="KW-1134">Transmembrane beta strand</keyword>
<dbReference type="InterPro" id="IPR000531">
    <property type="entry name" value="Beta-barrel_TonB"/>
</dbReference>
<dbReference type="InterPro" id="IPR036942">
    <property type="entry name" value="Beta-barrel_TonB_sf"/>
</dbReference>
<comment type="subcellular location">
    <subcellularLocation>
        <location evidence="1 8">Cell outer membrane</location>
        <topology evidence="1 8">Multi-pass membrane protein</topology>
    </subcellularLocation>
</comment>
<reference evidence="13 14" key="1">
    <citation type="submission" date="2019-12" db="EMBL/GenBank/DDBJ databases">
        <title>Genomic-based taxomic classification of the family Erythrobacteraceae.</title>
        <authorList>
            <person name="Xu L."/>
        </authorList>
    </citation>
    <scope>NUCLEOTIDE SEQUENCE [LARGE SCALE GENOMIC DNA]</scope>
    <source>
        <strain evidence="13 14">S36</strain>
    </source>
</reference>
<keyword evidence="13" id="KW-0675">Receptor</keyword>
<keyword evidence="5 9" id="KW-0798">TonB box</keyword>
<dbReference type="InterPro" id="IPR039426">
    <property type="entry name" value="TonB-dep_rcpt-like"/>
</dbReference>
<dbReference type="SUPFAM" id="SSF56935">
    <property type="entry name" value="Porins"/>
    <property type="match status" value="1"/>
</dbReference>
<evidence type="ECO:0000256" key="2">
    <source>
        <dbReference type="ARBA" id="ARBA00022448"/>
    </source>
</evidence>
<keyword evidence="6 8" id="KW-0472">Membrane</keyword>
<feature type="signal peptide" evidence="10">
    <location>
        <begin position="1"/>
        <end position="25"/>
    </location>
</feature>
<comment type="similarity">
    <text evidence="8 9">Belongs to the TonB-dependent receptor family.</text>
</comment>
<dbReference type="GO" id="GO:0009279">
    <property type="term" value="C:cell outer membrane"/>
    <property type="evidence" value="ECO:0007669"/>
    <property type="project" value="UniProtKB-SubCell"/>
</dbReference>
<dbReference type="Pfam" id="PF00593">
    <property type="entry name" value="TonB_dep_Rec_b-barrel"/>
    <property type="match status" value="1"/>
</dbReference>
<dbReference type="AlphaFoldDB" id="A0A6I4TY15"/>
<evidence type="ECO:0000256" key="5">
    <source>
        <dbReference type="ARBA" id="ARBA00023077"/>
    </source>
</evidence>
<dbReference type="InterPro" id="IPR012910">
    <property type="entry name" value="Plug_dom"/>
</dbReference>
<gene>
    <name evidence="13" type="ORF">GRI97_13235</name>
</gene>
<evidence type="ECO:0000256" key="9">
    <source>
        <dbReference type="RuleBase" id="RU003357"/>
    </source>
</evidence>
<feature type="chain" id="PRO_5026223276" evidence="10">
    <location>
        <begin position="26"/>
        <end position="1122"/>
    </location>
</feature>
<name>A0A6I4TY15_9SPHN</name>
<organism evidence="13 14">
    <name type="scientific">Croceibacterium xixiisoli</name>
    <dbReference type="NCBI Taxonomy" id="1476466"/>
    <lineage>
        <taxon>Bacteria</taxon>
        <taxon>Pseudomonadati</taxon>
        <taxon>Pseudomonadota</taxon>
        <taxon>Alphaproteobacteria</taxon>
        <taxon>Sphingomonadales</taxon>
        <taxon>Erythrobacteraceae</taxon>
        <taxon>Croceibacterium</taxon>
    </lineage>
</organism>
<evidence type="ECO:0000256" key="1">
    <source>
        <dbReference type="ARBA" id="ARBA00004571"/>
    </source>
</evidence>
<keyword evidence="7 8" id="KW-0998">Cell outer membrane</keyword>
<comment type="caution">
    <text evidence="13">The sequence shown here is derived from an EMBL/GenBank/DDBJ whole genome shotgun (WGS) entry which is preliminary data.</text>
</comment>
<evidence type="ECO:0000313" key="14">
    <source>
        <dbReference type="Proteomes" id="UP000469430"/>
    </source>
</evidence>
<evidence type="ECO:0000313" key="13">
    <source>
        <dbReference type="EMBL" id="MXO99951.1"/>
    </source>
</evidence>